<name>C2KI21_LEUMC</name>
<evidence type="ECO:0000313" key="1">
    <source>
        <dbReference type="EMBL" id="EEJ43066.1"/>
    </source>
</evidence>
<reference evidence="1 2" key="1">
    <citation type="submission" date="2009-04" db="EMBL/GenBank/DDBJ databases">
        <authorList>
            <person name="Qin X."/>
            <person name="Bachman B."/>
            <person name="Battles P."/>
            <person name="Bell A."/>
            <person name="Bess C."/>
            <person name="Bickham C."/>
            <person name="Chaboub L."/>
            <person name="Chen D."/>
            <person name="Coyle M."/>
            <person name="Deiros D.R."/>
            <person name="Dinh H."/>
            <person name="Forbes L."/>
            <person name="Fowler G."/>
            <person name="Francisco L."/>
            <person name="Fu Q."/>
            <person name="Gubbala S."/>
            <person name="Hale W."/>
            <person name="Han Y."/>
            <person name="Hemphill L."/>
            <person name="Highlander S.K."/>
            <person name="Hirani K."/>
            <person name="Hogues M."/>
            <person name="Jackson L."/>
            <person name="Jakkamsetti A."/>
            <person name="Javaid M."/>
            <person name="Jiang H."/>
            <person name="Korchina V."/>
            <person name="Kovar C."/>
            <person name="Lara F."/>
            <person name="Lee S."/>
            <person name="Mata R."/>
            <person name="Mathew T."/>
            <person name="Moen C."/>
            <person name="Morales K."/>
            <person name="Munidasa M."/>
            <person name="Nazareth L."/>
            <person name="Ngo R."/>
            <person name="Nguyen L."/>
            <person name="Okwuonu G."/>
            <person name="Ongeri F."/>
            <person name="Patil S."/>
            <person name="Petrosino J."/>
            <person name="Pham C."/>
            <person name="Pham P."/>
            <person name="Pu L.-L."/>
            <person name="Puazo M."/>
            <person name="Raj R."/>
            <person name="Reid J."/>
            <person name="Rouhana J."/>
            <person name="Saada N."/>
            <person name="Shang Y."/>
            <person name="Simmons D."/>
            <person name="Thornton R."/>
            <person name="Warren J."/>
            <person name="Weissenberger G."/>
            <person name="Zhang J."/>
            <person name="Zhang L."/>
            <person name="Zhou C."/>
            <person name="Zhu D."/>
            <person name="Muzny D."/>
            <person name="Worley K."/>
            <person name="Gibbs R."/>
        </authorList>
    </citation>
    <scope>NUCLEOTIDE SEQUENCE [LARGE SCALE GENOMIC DNA]</scope>
    <source>
        <strain evidence="1 2">ATCC 19254</strain>
    </source>
</reference>
<protein>
    <submittedName>
        <fullName evidence="1">Uncharacterized protein</fullName>
    </submittedName>
</protein>
<dbReference type="RefSeq" id="WP_002815989.1">
    <property type="nucleotide sequence ID" value="NZ_GG693387.1"/>
</dbReference>
<gene>
    <name evidence="1" type="ORF">HMPREF0555_0287</name>
</gene>
<proteinExistence type="predicted"/>
<dbReference type="EMBL" id="ACKV01000009">
    <property type="protein sequence ID" value="EEJ43066.1"/>
    <property type="molecule type" value="Genomic_DNA"/>
</dbReference>
<sequence length="133" mass="14734">MLEQPNKIKPGSHPENRGKNMAIQFNNFAGGYSTDNYTSSPLSRQNPILLLGTGLKQIPQFENNRPIPNTVERTQIEVYYSGLGTVKLSLPAGYKLPSIDDLSSIELLSPEAFINSRNQQIYLRAQGVKANAK</sequence>
<dbReference type="AlphaFoldDB" id="C2KI21"/>
<comment type="caution">
    <text evidence="1">The sequence shown here is derived from an EMBL/GenBank/DDBJ whole genome shotgun (WGS) entry which is preliminary data.</text>
</comment>
<dbReference type="HOGENOM" id="CLU_1904171_0_0_9"/>
<dbReference type="Proteomes" id="UP000004283">
    <property type="component" value="Unassembled WGS sequence"/>
</dbReference>
<evidence type="ECO:0000313" key="2">
    <source>
        <dbReference type="Proteomes" id="UP000004283"/>
    </source>
</evidence>
<accession>C2KI21</accession>
<organism evidence="1 2">
    <name type="scientific">Leuconostoc mesenteroides subsp. cremoris ATCC 19254</name>
    <dbReference type="NCBI Taxonomy" id="586220"/>
    <lineage>
        <taxon>Bacteria</taxon>
        <taxon>Bacillati</taxon>
        <taxon>Bacillota</taxon>
        <taxon>Bacilli</taxon>
        <taxon>Lactobacillales</taxon>
        <taxon>Lactobacillaceae</taxon>
        <taxon>Leuconostoc</taxon>
    </lineage>
</organism>